<dbReference type="EMBL" id="JAEUBG010001129">
    <property type="protein sequence ID" value="KAH3686925.1"/>
    <property type="molecule type" value="Genomic_DNA"/>
</dbReference>
<reference evidence="2" key="2">
    <citation type="submission" date="2021-01" db="EMBL/GenBank/DDBJ databases">
        <authorList>
            <person name="Schikora-Tamarit M.A."/>
        </authorList>
    </citation>
    <scope>NUCLEOTIDE SEQUENCE</scope>
    <source>
        <strain evidence="2">CBS2887</strain>
    </source>
</reference>
<gene>
    <name evidence="2" type="ORF">WICPIJ_002086</name>
</gene>
<name>A0A9P8QC23_WICPI</name>
<organism evidence="2 3">
    <name type="scientific">Wickerhamomyces pijperi</name>
    <name type="common">Yeast</name>
    <name type="synonym">Pichia pijperi</name>
    <dbReference type="NCBI Taxonomy" id="599730"/>
    <lineage>
        <taxon>Eukaryota</taxon>
        <taxon>Fungi</taxon>
        <taxon>Dikarya</taxon>
        <taxon>Ascomycota</taxon>
        <taxon>Saccharomycotina</taxon>
        <taxon>Saccharomycetes</taxon>
        <taxon>Phaffomycetales</taxon>
        <taxon>Wickerhamomycetaceae</taxon>
        <taxon>Wickerhamomyces</taxon>
    </lineage>
</organism>
<feature type="transmembrane region" description="Helical" evidence="1">
    <location>
        <begin position="20"/>
        <end position="45"/>
    </location>
</feature>
<keyword evidence="3" id="KW-1185">Reference proteome</keyword>
<keyword evidence="1" id="KW-0812">Transmembrane</keyword>
<evidence type="ECO:0000313" key="3">
    <source>
        <dbReference type="Proteomes" id="UP000774326"/>
    </source>
</evidence>
<sequence>MLEPLSAGSNKVVDLSKNFSLNLLFIIGVSNTFVVILHGLSAWSLTLMLEVASSKLNPPLRDLTKCSKCACTIGNDDECDYTTQQERTHLLTLARMQRSIEFVFHWNQVSHTLCEVYVRIRVQLTLDSTA</sequence>
<comment type="caution">
    <text evidence="2">The sequence shown here is derived from an EMBL/GenBank/DDBJ whole genome shotgun (WGS) entry which is preliminary data.</text>
</comment>
<proteinExistence type="predicted"/>
<accession>A0A9P8QC23</accession>
<reference evidence="2" key="1">
    <citation type="journal article" date="2021" name="Open Biol.">
        <title>Shared evolutionary footprints suggest mitochondrial oxidative damage underlies multiple complex I losses in fungi.</title>
        <authorList>
            <person name="Schikora-Tamarit M.A."/>
            <person name="Marcet-Houben M."/>
            <person name="Nosek J."/>
            <person name="Gabaldon T."/>
        </authorList>
    </citation>
    <scope>NUCLEOTIDE SEQUENCE</scope>
    <source>
        <strain evidence="2">CBS2887</strain>
    </source>
</reference>
<keyword evidence="1" id="KW-0472">Membrane</keyword>
<protein>
    <submittedName>
        <fullName evidence="2">Uncharacterized protein</fullName>
    </submittedName>
</protein>
<dbReference type="Proteomes" id="UP000774326">
    <property type="component" value="Unassembled WGS sequence"/>
</dbReference>
<evidence type="ECO:0000256" key="1">
    <source>
        <dbReference type="SAM" id="Phobius"/>
    </source>
</evidence>
<keyword evidence="1" id="KW-1133">Transmembrane helix</keyword>
<dbReference type="AlphaFoldDB" id="A0A9P8QC23"/>
<evidence type="ECO:0000313" key="2">
    <source>
        <dbReference type="EMBL" id="KAH3686925.1"/>
    </source>
</evidence>